<proteinExistence type="predicted"/>
<feature type="compositionally biased region" description="Basic and acidic residues" evidence="1">
    <location>
        <begin position="141"/>
        <end position="157"/>
    </location>
</feature>
<evidence type="ECO:0000313" key="2">
    <source>
        <dbReference type="EMBL" id="MBY9074235.1"/>
    </source>
</evidence>
<dbReference type="RefSeq" id="WP_221023937.1">
    <property type="nucleotide sequence ID" value="NZ_JAIEZQ010000001.1"/>
</dbReference>
<accession>A0ABS7RGR7</accession>
<evidence type="ECO:0000313" key="3">
    <source>
        <dbReference type="Proteomes" id="UP000754710"/>
    </source>
</evidence>
<keyword evidence="3" id="KW-1185">Reference proteome</keyword>
<gene>
    <name evidence="2" type="ORF">K1X13_05305</name>
</gene>
<protein>
    <submittedName>
        <fullName evidence="2">Uncharacterized protein</fullName>
    </submittedName>
</protein>
<organism evidence="2 3">
    <name type="scientific">Nocardioides jiangsuensis</name>
    <dbReference type="NCBI Taxonomy" id="2866161"/>
    <lineage>
        <taxon>Bacteria</taxon>
        <taxon>Bacillati</taxon>
        <taxon>Actinomycetota</taxon>
        <taxon>Actinomycetes</taxon>
        <taxon>Propionibacteriales</taxon>
        <taxon>Nocardioidaceae</taxon>
        <taxon>Nocardioides</taxon>
    </lineage>
</organism>
<comment type="caution">
    <text evidence="2">The sequence shown here is derived from an EMBL/GenBank/DDBJ whole genome shotgun (WGS) entry which is preliminary data.</text>
</comment>
<name>A0ABS7RGR7_9ACTN</name>
<feature type="region of interest" description="Disordered" evidence="1">
    <location>
        <begin position="134"/>
        <end position="157"/>
    </location>
</feature>
<evidence type="ECO:0000256" key="1">
    <source>
        <dbReference type="SAM" id="MobiDB-lite"/>
    </source>
</evidence>
<dbReference type="EMBL" id="JAIEZQ010000001">
    <property type="protein sequence ID" value="MBY9074235.1"/>
    <property type="molecule type" value="Genomic_DNA"/>
</dbReference>
<sequence>MSQDRFFDLYGEIERVVVPAAQLEQALGTLAYAVLGGDEAAHEQTHARPPSQLRQIIEPEARARTGEWWSEPALDLLTRAGHLLEARHKVVHGYWTDLRGIADGRSFITFKPDRSSKSWDAQYFDLSQLRQLAQQLEESSEQPRDLADRLVDEVHGR</sequence>
<dbReference type="Proteomes" id="UP000754710">
    <property type="component" value="Unassembled WGS sequence"/>
</dbReference>
<reference evidence="2 3" key="1">
    <citation type="submission" date="2021-08" db="EMBL/GenBank/DDBJ databases">
        <title>Nocardioides bacterium WL0053 sp. nov., isolated from the sediment.</title>
        <authorList>
            <person name="Wang L."/>
            <person name="Zhang D."/>
            <person name="Zhang A."/>
        </authorList>
    </citation>
    <scope>NUCLEOTIDE SEQUENCE [LARGE SCALE GENOMIC DNA]</scope>
    <source>
        <strain evidence="2 3">WL0053</strain>
    </source>
</reference>